<organism evidence="1 2">
    <name type="scientific">Dallia pectoralis</name>
    <name type="common">Alaska blackfish</name>
    <dbReference type="NCBI Taxonomy" id="75939"/>
    <lineage>
        <taxon>Eukaryota</taxon>
        <taxon>Metazoa</taxon>
        <taxon>Chordata</taxon>
        <taxon>Craniata</taxon>
        <taxon>Vertebrata</taxon>
        <taxon>Euteleostomi</taxon>
        <taxon>Actinopterygii</taxon>
        <taxon>Neopterygii</taxon>
        <taxon>Teleostei</taxon>
        <taxon>Protacanthopterygii</taxon>
        <taxon>Esociformes</taxon>
        <taxon>Umbridae</taxon>
        <taxon>Dallia</taxon>
    </lineage>
</organism>
<accession>A0ACC2H2V5</accession>
<comment type="caution">
    <text evidence="1">The sequence shown here is derived from an EMBL/GenBank/DDBJ whole genome shotgun (WGS) entry which is preliminary data.</text>
</comment>
<dbReference type="Proteomes" id="UP001157502">
    <property type="component" value="Chromosome 6"/>
</dbReference>
<dbReference type="EMBL" id="CM055733">
    <property type="protein sequence ID" value="KAJ8010262.1"/>
    <property type="molecule type" value="Genomic_DNA"/>
</dbReference>
<proteinExistence type="predicted"/>
<evidence type="ECO:0000313" key="1">
    <source>
        <dbReference type="EMBL" id="KAJ8010262.1"/>
    </source>
</evidence>
<name>A0ACC2H2V5_DALPE</name>
<protein>
    <submittedName>
        <fullName evidence="1">Uncharacterized protein</fullName>
    </submittedName>
</protein>
<sequence length="802" mass="89055">MTNGRTVLPLLVAWAYLCSHGDGLHALRRAAAGRQGASGSGLTGQDANGVPLKRSKRGWMWNQFFLLEEYTGLDHQYVGKLHSDGDRSDGSIRYVLSGDGAGTLFVIDENSGDIHATKKLDREEKAYYTLRAKAVNRITNTSLEGESEFIIKIHDINDNEPKFTKDPYHAHVPEMSPLGTVVMQVTATDADDPTYGNSARVVYSIVQGQPYFSVEPNTGVIRTALPNMDREIKENYQVVIQAKDMAGQMGGLSGTTTVSITLSDVNDNPPRFSKSMYEFKVPESTEPGWAVAVLRATDADVGRNAEMSYRITSSDSLAMFDISTNRSTQEGVVTLRKPLDFEKKRTYTLRIQVENSNPDARFLRYAATTDEATVKLMVEDVDEPPVFDRATYAMEIKEDADVGTIIGSVSATDPDSNRSPVRYSIDRRTDMDRVFNVHPGNGSLFILRTLDREENAWHNVSVIATEFNNPRLMSRVPVYIRILDVNDNPPTFATYYETFVCENAKANQRIQTVSATDPDDPVGGHKFFFSLAHDASGKANFTIRGNKDNTADILTRRNSYNRLQKSTYLVPVVISDGDVPMQSSTNTLTVRVCTCDREGNMQLCNQEALALTTGLSTGALMAIVICVIILLMIVVLFAALRRQQRKKEPLIISKEDVRDNVVSYNDEGGGEEDTQAFDIGTLRNPEATEESKQRRDIKPETLHPPVRRTAFQPPAHSDNADVRDFIHQRLQDNDQDPTAPPYDSLATYAYEGSGSVAESLSSLGSITTEGEQDYNYLSEWGPRFKKLSDMYGGEDSDSCRDS</sequence>
<keyword evidence="2" id="KW-1185">Reference proteome</keyword>
<gene>
    <name evidence="1" type="ORF">DPEC_G00073170</name>
</gene>
<reference evidence="1" key="1">
    <citation type="submission" date="2021-05" db="EMBL/GenBank/DDBJ databases">
        <authorList>
            <person name="Pan Q."/>
            <person name="Jouanno E."/>
            <person name="Zahm M."/>
            <person name="Klopp C."/>
            <person name="Cabau C."/>
            <person name="Louis A."/>
            <person name="Berthelot C."/>
            <person name="Parey E."/>
            <person name="Roest Crollius H."/>
            <person name="Montfort J."/>
            <person name="Robinson-Rechavi M."/>
            <person name="Bouchez O."/>
            <person name="Lampietro C."/>
            <person name="Lopez Roques C."/>
            <person name="Donnadieu C."/>
            <person name="Postlethwait J."/>
            <person name="Bobe J."/>
            <person name="Dillon D."/>
            <person name="Chandos A."/>
            <person name="von Hippel F."/>
            <person name="Guiguen Y."/>
        </authorList>
    </citation>
    <scope>NUCLEOTIDE SEQUENCE</scope>
    <source>
        <strain evidence="1">YG-Jan2019</strain>
    </source>
</reference>
<evidence type="ECO:0000313" key="2">
    <source>
        <dbReference type="Proteomes" id="UP001157502"/>
    </source>
</evidence>